<evidence type="ECO:0000313" key="3">
    <source>
        <dbReference type="Proteomes" id="UP001460270"/>
    </source>
</evidence>
<keyword evidence="3" id="KW-1185">Reference proteome</keyword>
<protein>
    <submittedName>
        <fullName evidence="2">Uncharacterized protein</fullName>
    </submittedName>
</protein>
<sequence>MSDSKEKIVTNSVETDQSFDCETDSDESDEESCATLKYIRERAYEEQAESDTDVEAEEMLIAQRNVQWSVLNKTWKPFLESLGNRWWGSTTNEEVHLHLVKPNVPLWCIVVTECLKDVSGGVCSVTLKTKQDRVSQYTILVRASGYFCMEMLSEHTSKTPTEALERILGNKWNTSNMLMKPKEIVTDRGYFSIMHVAEQMMYMTRLLGNAWWGVIPKGTNYTKMLGTYISELNRVKDARDRSSHSIGIHHANNITPGYLFEIITNKGGVFEVLFDRKGFQLLGMEMRFKEICSLVSYLEDEHLKFTTVKPRLHGLLHN</sequence>
<accession>A0AAW0MEY4</accession>
<dbReference type="Proteomes" id="UP001460270">
    <property type="component" value="Unassembled WGS sequence"/>
</dbReference>
<reference evidence="3" key="1">
    <citation type="submission" date="2024-04" db="EMBL/GenBank/DDBJ databases">
        <title>Salinicola lusitanus LLJ914,a marine bacterium isolated from the Okinawa Trough.</title>
        <authorList>
            <person name="Li J."/>
        </authorList>
    </citation>
    <scope>NUCLEOTIDE SEQUENCE [LARGE SCALE GENOMIC DNA]</scope>
</reference>
<gene>
    <name evidence="2" type="ORF">WMY93_031119</name>
</gene>
<dbReference type="AlphaFoldDB" id="A0AAW0MEY4"/>
<organism evidence="2 3">
    <name type="scientific">Mugilogobius chulae</name>
    <name type="common">yellowstripe goby</name>
    <dbReference type="NCBI Taxonomy" id="88201"/>
    <lineage>
        <taxon>Eukaryota</taxon>
        <taxon>Metazoa</taxon>
        <taxon>Chordata</taxon>
        <taxon>Craniata</taxon>
        <taxon>Vertebrata</taxon>
        <taxon>Euteleostomi</taxon>
        <taxon>Actinopterygii</taxon>
        <taxon>Neopterygii</taxon>
        <taxon>Teleostei</taxon>
        <taxon>Neoteleostei</taxon>
        <taxon>Acanthomorphata</taxon>
        <taxon>Gobiaria</taxon>
        <taxon>Gobiiformes</taxon>
        <taxon>Gobioidei</taxon>
        <taxon>Gobiidae</taxon>
        <taxon>Gobionellinae</taxon>
        <taxon>Mugilogobius</taxon>
    </lineage>
</organism>
<evidence type="ECO:0000256" key="1">
    <source>
        <dbReference type="SAM" id="MobiDB-lite"/>
    </source>
</evidence>
<dbReference type="EMBL" id="JBBPFD010000543">
    <property type="protein sequence ID" value="KAK7878300.1"/>
    <property type="molecule type" value="Genomic_DNA"/>
</dbReference>
<feature type="region of interest" description="Disordered" evidence="1">
    <location>
        <begin position="1"/>
        <end position="29"/>
    </location>
</feature>
<evidence type="ECO:0000313" key="2">
    <source>
        <dbReference type="EMBL" id="KAK7878300.1"/>
    </source>
</evidence>
<comment type="caution">
    <text evidence="2">The sequence shown here is derived from an EMBL/GenBank/DDBJ whole genome shotgun (WGS) entry which is preliminary data.</text>
</comment>
<feature type="compositionally biased region" description="Acidic residues" evidence="1">
    <location>
        <begin position="17"/>
        <end position="29"/>
    </location>
</feature>
<name>A0AAW0MEY4_9GOBI</name>
<proteinExistence type="predicted"/>